<organism evidence="2 3">
    <name type="scientific">Lysobacter antibioticus</name>
    <dbReference type="NCBI Taxonomy" id="84531"/>
    <lineage>
        <taxon>Bacteria</taxon>
        <taxon>Pseudomonadati</taxon>
        <taxon>Pseudomonadota</taxon>
        <taxon>Gammaproteobacteria</taxon>
        <taxon>Lysobacterales</taxon>
        <taxon>Lysobacteraceae</taxon>
        <taxon>Lysobacter</taxon>
    </lineage>
</organism>
<dbReference type="AlphaFoldDB" id="A0A0S2FF23"/>
<feature type="region of interest" description="Disordered" evidence="1">
    <location>
        <begin position="1"/>
        <end position="23"/>
    </location>
</feature>
<proteinExistence type="predicted"/>
<sequence>MAMTTPNERPGPGPQLQPAADRDQRFDQAMRALHARAVDQVTPQTRARLRTIRNEAAAAPVRRSGVLGWALASGGVAAFALALGLQFVGGNGGAPAVPESAPAVASAAAAVASAAAVDAVYDPDTAVAALDENPDLYLWLASNGDALPNPSE</sequence>
<dbReference type="KEGG" id="lab:LA76x_4000"/>
<evidence type="ECO:0000313" key="3">
    <source>
        <dbReference type="Proteomes" id="UP000060787"/>
    </source>
</evidence>
<dbReference type="STRING" id="84531.LA76x_4000"/>
<dbReference type="EMBL" id="CP011129">
    <property type="protein sequence ID" value="ALN82116.1"/>
    <property type="molecule type" value="Genomic_DNA"/>
</dbReference>
<dbReference type="Proteomes" id="UP000060787">
    <property type="component" value="Chromosome"/>
</dbReference>
<evidence type="ECO:0000256" key="1">
    <source>
        <dbReference type="SAM" id="MobiDB-lite"/>
    </source>
</evidence>
<name>A0A0S2FF23_LYSAN</name>
<accession>A0A0S2FF23</accession>
<protein>
    <submittedName>
        <fullName evidence="2">Uncharacterized protein</fullName>
    </submittedName>
</protein>
<evidence type="ECO:0000313" key="2">
    <source>
        <dbReference type="EMBL" id="ALN82116.1"/>
    </source>
</evidence>
<keyword evidence="3" id="KW-1185">Reference proteome</keyword>
<reference evidence="2 3" key="1">
    <citation type="journal article" date="2015" name="BMC Genomics">
        <title>Comparative genomics and metabolic profiling of the genus Lysobacter.</title>
        <authorList>
            <person name="de Bruijn I."/>
            <person name="Cheng X."/>
            <person name="de Jager V."/>
            <person name="Exposito R.G."/>
            <person name="Watrous J."/>
            <person name="Patel N."/>
            <person name="Postma J."/>
            <person name="Dorrestein P.C."/>
            <person name="Kobayashi D."/>
            <person name="Raaijmakers J.M."/>
        </authorList>
    </citation>
    <scope>NUCLEOTIDE SEQUENCE [LARGE SCALE GENOMIC DNA]</scope>
    <source>
        <strain evidence="2 3">76</strain>
    </source>
</reference>
<dbReference type="PATRIC" id="fig|84531.8.peg.4007"/>
<gene>
    <name evidence="2" type="ORF">LA76x_4000</name>
</gene>